<gene>
    <name evidence="1" type="ORF">S12H4_54837</name>
</gene>
<dbReference type="AlphaFoldDB" id="X1VZ22"/>
<protein>
    <submittedName>
        <fullName evidence="1">Uncharacterized protein</fullName>
    </submittedName>
</protein>
<comment type="caution">
    <text evidence="1">The sequence shown here is derived from an EMBL/GenBank/DDBJ whole genome shotgun (WGS) entry which is preliminary data.</text>
</comment>
<sequence>MASGYGTDDMLAVLHRFDGVLNVIWRFGKDGYCVNVFIKHQLLEGIVRFFAVVGFYQSLASFWAQVADGLDDAVRVLVPLEAAPEPAAYDADADLFWGGIDGCCGLQSEAHAGQSSTTVLEKIAP</sequence>
<organism evidence="1">
    <name type="scientific">marine sediment metagenome</name>
    <dbReference type="NCBI Taxonomy" id="412755"/>
    <lineage>
        <taxon>unclassified sequences</taxon>
        <taxon>metagenomes</taxon>
        <taxon>ecological metagenomes</taxon>
    </lineage>
</organism>
<accession>X1VZ22</accession>
<reference evidence="1" key="1">
    <citation type="journal article" date="2014" name="Front. Microbiol.">
        <title>High frequency of phylogenetically diverse reductive dehalogenase-homologous genes in deep subseafloor sedimentary metagenomes.</title>
        <authorList>
            <person name="Kawai M."/>
            <person name="Futagami T."/>
            <person name="Toyoda A."/>
            <person name="Takaki Y."/>
            <person name="Nishi S."/>
            <person name="Hori S."/>
            <person name="Arai W."/>
            <person name="Tsubouchi T."/>
            <person name="Morono Y."/>
            <person name="Uchiyama I."/>
            <person name="Ito T."/>
            <person name="Fujiyama A."/>
            <person name="Inagaki F."/>
            <person name="Takami H."/>
        </authorList>
    </citation>
    <scope>NUCLEOTIDE SEQUENCE</scope>
    <source>
        <strain evidence="1">Expedition CK06-06</strain>
    </source>
</reference>
<name>X1VZ22_9ZZZZ</name>
<evidence type="ECO:0000313" key="1">
    <source>
        <dbReference type="EMBL" id="GAJ17780.1"/>
    </source>
</evidence>
<proteinExistence type="predicted"/>
<dbReference type="EMBL" id="BARW01035105">
    <property type="protein sequence ID" value="GAJ17780.1"/>
    <property type="molecule type" value="Genomic_DNA"/>
</dbReference>